<dbReference type="RefSeq" id="WP_200972265.1">
    <property type="nucleotide sequence ID" value="NZ_CP065592.1"/>
</dbReference>
<reference evidence="1 2" key="1">
    <citation type="submission" date="2020-11" db="EMBL/GenBank/DDBJ databases">
        <title>Genome seq and assembly of Sphingosinicella sp.</title>
        <authorList>
            <person name="Chhetri G."/>
        </authorList>
    </citation>
    <scope>NUCLEOTIDE SEQUENCE [LARGE SCALE GENOMIC DNA]</scope>
    <source>
        <strain evidence="1 2">UDD2</strain>
    </source>
</reference>
<gene>
    <name evidence="1" type="ORF">IC614_03045</name>
</gene>
<proteinExistence type="predicted"/>
<dbReference type="AlphaFoldDB" id="A0A7T2GL90"/>
<sequence>MRSGIGNSASDPFFVSVAGGTGTGGATQVEGNAASGATDTGNPVKIGAKYVGTAQPAALTAGQRSDARVDRLGRLLTFGQGARTYAHGQVTIGTTPTVIAVMQDERGAITIINHGTTDVFIGGAAVSTGNGALLAGSKGASITIPTIGPLYGIVGTGTQLVSYLETY</sequence>
<dbReference type="EMBL" id="CP065592">
    <property type="protein sequence ID" value="QPQ55593.1"/>
    <property type="molecule type" value="Genomic_DNA"/>
</dbReference>
<accession>A0A7T2GL90</accession>
<evidence type="ECO:0000313" key="1">
    <source>
        <dbReference type="EMBL" id="QPQ55593.1"/>
    </source>
</evidence>
<protein>
    <submittedName>
        <fullName evidence="1">Uncharacterized protein</fullName>
    </submittedName>
</protein>
<dbReference type="Proteomes" id="UP000594873">
    <property type="component" value="Chromosome"/>
</dbReference>
<name>A0A7T2GL90_9SPHN</name>
<dbReference type="KEGG" id="sflv:IC614_03045"/>
<organism evidence="1 2">
    <name type="scientific">Allosphingosinicella flava</name>
    <dbReference type="NCBI Taxonomy" id="2771430"/>
    <lineage>
        <taxon>Bacteria</taxon>
        <taxon>Pseudomonadati</taxon>
        <taxon>Pseudomonadota</taxon>
        <taxon>Alphaproteobacteria</taxon>
        <taxon>Sphingomonadales</taxon>
        <taxon>Sphingomonadaceae</taxon>
        <taxon>Allosphingosinicella</taxon>
    </lineage>
</organism>
<evidence type="ECO:0000313" key="2">
    <source>
        <dbReference type="Proteomes" id="UP000594873"/>
    </source>
</evidence>
<keyword evidence="2" id="KW-1185">Reference proteome</keyword>